<dbReference type="Proteomes" id="UP000315647">
    <property type="component" value="Chromosome"/>
</dbReference>
<dbReference type="EMBL" id="CP037421">
    <property type="protein sequence ID" value="QDT27586.1"/>
    <property type="molecule type" value="Genomic_DNA"/>
</dbReference>
<evidence type="ECO:0000313" key="2">
    <source>
        <dbReference type="Proteomes" id="UP000315647"/>
    </source>
</evidence>
<reference evidence="1 2" key="1">
    <citation type="submission" date="2019-03" db="EMBL/GenBank/DDBJ databases">
        <title>Deep-cultivation of Planctomycetes and their phenomic and genomic characterization uncovers novel biology.</title>
        <authorList>
            <person name="Wiegand S."/>
            <person name="Jogler M."/>
            <person name="Boedeker C."/>
            <person name="Pinto D."/>
            <person name="Vollmers J."/>
            <person name="Rivas-Marin E."/>
            <person name="Kohn T."/>
            <person name="Peeters S.H."/>
            <person name="Heuer A."/>
            <person name="Rast P."/>
            <person name="Oberbeckmann S."/>
            <person name="Bunk B."/>
            <person name="Jeske O."/>
            <person name="Meyerdierks A."/>
            <person name="Storesund J.E."/>
            <person name="Kallscheuer N."/>
            <person name="Luecker S."/>
            <person name="Lage O.M."/>
            <person name="Pohl T."/>
            <person name="Merkel B.J."/>
            <person name="Hornburger P."/>
            <person name="Mueller R.-W."/>
            <person name="Bruemmer F."/>
            <person name="Labrenz M."/>
            <person name="Spormann A.M."/>
            <person name="Op den Camp H."/>
            <person name="Overmann J."/>
            <person name="Amann R."/>
            <person name="Jetten M.S.M."/>
            <person name="Mascher T."/>
            <person name="Medema M.H."/>
            <person name="Devos D.P."/>
            <person name="Kaster A.-K."/>
            <person name="Ovreas L."/>
            <person name="Rohde M."/>
            <person name="Galperin M.Y."/>
            <person name="Jogler C."/>
        </authorList>
    </citation>
    <scope>NUCLEOTIDE SEQUENCE [LARGE SCALE GENOMIC DNA]</scope>
    <source>
        <strain evidence="1 2">Enr10</strain>
    </source>
</reference>
<organism evidence="1 2">
    <name type="scientific">Gimesia panareensis</name>
    <dbReference type="NCBI Taxonomy" id="2527978"/>
    <lineage>
        <taxon>Bacteria</taxon>
        <taxon>Pseudomonadati</taxon>
        <taxon>Planctomycetota</taxon>
        <taxon>Planctomycetia</taxon>
        <taxon>Planctomycetales</taxon>
        <taxon>Planctomycetaceae</taxon>
        <taxon>Gimesia</taxon>
    </lineage>
</organism>
<evidence type="ECO:0000313" key="1">
    <source>
        <dbReference type="EMBL" id="QDT27586.1"/>
    </source>
</evidence>
<gene>
    <name evidence="1" type="ORF">Enr10x_29040</name>
</gene>
<keyword evidence="2" id="KW-1185">Reference proteome</keyword>
<protein>
    <submittedName>
        <fullName evidence="1">Uncharacterized protein</fullName>
    </submittedName>
</protein>
<dbReference type="RefSeq" id="WP_145450080.1">
    <property type="nucleotide sequence ID" value="NZ_CP037421.1"/>
</dbReference>
<sequence>MKNKALIEKLARRELRGDVTFKEEIQYGEAGLSIWRSVPVKPSKKVVILECSDGRLVVPSRDIKQFEQMLAELRPSLEDSDDFIKLFTKAFPSRRKVLLRRDQVLKKYHDVWQPIEKSSSGISFYCNDSFKGTFELITVSPDYDVKVKVLGPDRKYKMR</sequence>
<accession>A0A517Q7J2</accession>
<proteinExistence type="predicted"/>
<dbReference type="AlphaFoldDB" id="A0A517Q7J2"/>
<name>A0A517Q7J2_9PLAN</name>